<dbReference type="InterPro" id="IPR036676">
    <property type="entry name" value="PurM-like_C_sf"/>
</dbReference>
<dbReference type="EMBL" id="FOVO01000024">
    <property type="protein sequence ID" value="SFN82117.1"/>
    <property type="molecule type" value="Genomic_DNA"/>
</dbReference>
<evidence type="ECO:0000313" key="2">
    <source>
        <dbReference type="Proteomes" id="UP000199011"/>
    </source>
</evidence>
<reference evidence="2" key="1">
    <citation type="submission" date="2016-10" db="EMBL/GenBank/DDBJ databases">
        <authorList>
            <person name="Varghese N."/>
            <person name="Submissions S."/>
        </authorList>
    </citation>
    <scope>NUCLEOTIDE SEQUENCE [LARGE SCALE GENOMIC DNA]</scope>
    <source>
        <strain evidence="2">DSM 16522</strain>
    </source>
</reference>
<name>A0A1I5C5A8_9GAMM</name>
<keyword evidence="2" id="KW-1185">Reference proteome</keyword>
<evidence type="ECO:0000313" key="1">
    <source>
        <dbReference type="EMBL" id="SFN82117.1"/>
    </source>
</evidence>
<organism evidence="1 2">
    <name type="scientific">Xenorhabdus japonica</name>
    <dbReference type="NCBI Taxonomy" id="53341"/>
    <lineage>
        <taxon>Bacteria</taxon>
        <taxon>Pseudomonadati</taxon>
        <taxon>Pseudomonadota</taxon>
        <taxon>Gammaproteobacteria</taxon>
        <taxon>Enterobacterales</taxon>
        <taxon>Morganellaceae</taxon>
        <taxon>Xenorhabdus</taxon>
    </lineage>
</organism>
<dbReference type="STRING" id="53341.SAMN05421579_12426"/>
<dbReference type="Gene3D" id="3.90.650.10">
    <property type="entry name" value="PurM-like C-terminal domain"/>
    <property type="match status" value="1"/>
</dbReference>
<proteinExistence type="predicted"/>
<dbReference type="AlphaFoldDB" id="A0A1I5C5A8"/>
<accession>A0A1I5C5A8</accession>
<sequence>MLLEATASGADINLDAIPKPDDVDWFKWLQIFPSFGFLLTADTDKCEEIIRLFYSQGIICTVIGETNISGVIAVQQKQQKQHSIFWDFNNQIFTGFCYANVLKKLT</sequence>
<protein>
    <submittedName>
        <fullName evidence="1">Uncharacterized protein</fullName>
    </submittedName>
</protein>
<dbReference type="Proteomes" id="UP000199011">
    <property type="component" value="Unassembled WGS sequence"/>
</dbReference>
<dbReference type="SUPFAM" id="SSF56042">
    <property type="entry name" value="PurM C-terminal domain-like"/>
    <property type="match status" value="1"/>
</dbReference>
<gene>
    <name evidence="1" type="ORF">SAMN05421579_12426</name>
</gene>
<dbReference type="RefSeq" id="WP_245737373.1">
    <property type="nucleotide sequence ID" value="NZ_CAWRAH010000046.1"/>
</dbReference>